<dbReference type="InterPro" id="IPR044730">
    <property type="entry name" value="RNase_H-like_dom_plant"/>
</dbReference>
<dbReference type="Pfam" id="PF13456">
    <property type="entry name" value="RVT_3"/>
    <property type="match status" value="1"/>
</dbReference>
<gene>
    <name evidence="2" type="ORF">CJ030_MR5G025118</name>
    <name evidence="3" type="ORF">CJ030_MR5G025120</name>
</gene>
<evidence type="ECO:0000313" key="2">
    <source>
        <dbReference type="EMBL" id="KAB1212350.1"/>
    </source>
</evidence>
<dbReference type="PANTHER" id="PTHR47074:SF67">
    <property type="entry name" value="RNASE H TYPE-1 DOMAIN-CONTAINING PROTEIN"/>
    <property type="match status" value="1"/>
</dbReference>
<protein>
    <recommendedName>
        <fullName evidence="1">RNase H type-1 domain-containing protein</fullName>
    </recommendedName>
</protein>
<dbReference type="InterPro" id="IPR012337">
    <property type="entry name" value="RNaseH-like_sf"/>
</dbReference>
<dbReference type="PANTHER" id="PTHR47074">
    <property type="entry name" value="BNAC02G40300D PROTEIN"/>
    <property type="match status" value="1"/>
</dbReference>
<dbReference type="EMBL" id="RXIC02000023">
    <property type="protein sequence ID" value="KAB1212352.1"/>
    <property type="molecule type" value="Genomic_DNA"/>
</dbReference>
<evidence type="ECO:0000313" key="3">
    <source>
        <dbReference type="EMBL" id="KAB1212352.1"/>
    </source>
</evidence>
<sequence length="160" mass="17469">MTEVLGKKVGYTRGLGRMVRLVDSLSSHQNNAGQILFAWSKRASPGTPLVGEAKAALFAVQEASFLDYPLIEFEGDNLQVCNALSLDDFQPDWSISSYILDAKALSCNQSSRKVHHVGRDANRVAHNLAKWAARENVVGNIPVHCIPLDVLNADNPPHPP</sequence>
<dbReference type="OrthoDB" id="1166192at2759"/>
<evidence type="ECO:0000313" key="4">
    <source>
        <dbReference type="Proteomes" id="UP000516437"/>
    </source>
</evidence>
<comment type="caution">
    <text evidence="2">The sequence shown here is derived from an EMBL/GenBank/DDBJ whole genome shotgun (WGS) entry which is preliminary data.</text>
</comment>
<dbReference type="AlphaFoldDB" id="A0A6A1VN19"/>
<dbReference type="InterPro" id="IPR036397">
    <property type="entry name" value="RNaseH_sf"/>
</dbReference>
<accession>A0A6A1VN19</accession>
<name>A0A6A1VN19_9ROSI</name>
<proteinExistence type="predicted"/>
<organism evidence="2 4">
    <name type="scientific">Morella rubra</name>
    <name type="common">Chinese bayberry</name>
    <dbReference type="NCBI Taxonomy" id="262757"/>
    <lineage>
        <taxon>Eukaryota</taxon>
        <taxon>Viridiplantae</taxon>
        <taxon>Streptophyta</taxon>
        <taxon>Embryophyta</taxon>
        <taxon>Tracheophyta</taxon>
        <taxon>Spermatophyta</taxon>
        <taxon>Magnoliopsida</taxon>
        <taxon>eudicotyledons</taxon>
        <taxon>Gunneridae</taxon>
        <taxon>Pentapetalae</taxon>
        <taxon>rosids</taxon>
        <taxon>fabids</taxon>
        <taxon>Fagales</taxon>
        <taxon>Myricaceae</taxon>
        <taxon>Morella</taxon>
    </lineage>
</organism>
<dbReference type="SUPFAM" id="SSF53098">
    <property type="entry name" value="Ribonuclease H-like"/>
    <property type="match status" value="1"/>
</dbReference>
<reference evidence="2" key="1">
    <citation type="submission" date="2018-07" db="EMBL/GenBank/DDBJ databases">
        <authorList>
            <person name="Gao Z.-S."/>
            <person name="Jia H.-M."/>
            <person name="Jia H.-J."/>
            <person name="Cai Q.-L."/>
            <person name="Wang Y."/>
            <person name="Zhao H.-B."/>
        </authorList>
    </citation>
    <scope>NUCLEOTIDE SEQUENCE</scope>
    <source>
        <tissue evidence="2">Leaves</tissue>
    </source>
</reference>
<dbReference type="CDD" id="cd06222">
    <property type="entry name" value="RNase_H_like"/>
    <property type="match status" value="1"/>
</dbReference>
<dbReference type="EMBL" id="RXIC02000023">
    <property type="protein sequence ID" value="KAB1212350.1"/>
    <property type="molecule type" value="Genomic_DNA"/>
</dbReference>
<reference evidence="2" key="3">
    <citation type="submission" date="2019-09" db="EMBL/GenBank/DDBJ databases">
        <authorList>
            <person name="Gao Z."/>
        </authorList>
    </citation>
    <scope>NUCLEOTIDE SEQUENCE</scope>
    <source>
        <tissue evidence="2">Leaves</tissue>
    </source>
</reference>
<dbReference type="GO" id="GO:0003676">
    <property type="term" value="F:nucleic acid binding"/>
    <property type="evidence" value="ECO:0007669"/>
    <property type="project" value="InterPro"/>
</dbReference>
<evidence type="ECO:0000259" key="1">
    <source>
        <dbReference type="Pfam" id="PF13456"/>
    </source>
</evidence>
<dbReference type="Gene3D" id="3.30.420.10">
    <property type="entry name" value="Ribonuclease H-like superfamily/Ribonuclease H"/>
    <property type="match status" value="1"/>
</dbReference>
<keyword evidence="4" id="KW-1185">Reference proteome</keyword>
<dbReference type="InterPro" id="IPR002156">
    <property type="entry name" value="RNaseH_domain"/>
</dbReference>
<feature type="domain" description="RNase H type-1" evidence="1">
    <location>
        <begin position="30"/>
        <end position="132"/>
    </location>
</feature>
<dbReference type="InterPro" id="IPR052929">
    <property type="entry name" value="RNase_H-like_EbsB-rel"/>
</dbReference>
<reference evidence="2 4" key="2">
    <citation type="journal article" date="2019" name="Plant Biotechnol. J.">
        <title>The red bayberry genome and genetic basis of sex determination.</title>
        <authorList>
            <person name="Jia H.M."/>
            <person name="Jia H.J."/>
            <person name="Cai Q.L."/>
            <person name="Wang Y."/>
            <person name="Zhao H.B."/>
            <person name="Yang W.F."/>
            <person name="Wang G.Y."/>
            <person name="Li Y.H."/>
            <person name="Zhan D.L."/>
            <person name="Shen Y.T."/>
            <person name="Niu Q.F."/>
            <person name="Chang L."/>
            <person name="Qiu J."/>
            <person name="Zhao L."/>
            <person name="Xie H.B."/>
            <person name="Fu W.Y."/>
            <person name="Jin J."/>
            <person name="Li X.W."/>
            <person name="Jiao Y."/>
            <person name="Zhou C.C."/>
            <person name="Tu T."/>
            <person name="Chai C.Y."/>
            <person name="Gao J.L."/>
            <person name="Fan L.J."/>
            <person name="van de Weg E."/>
            <person name="Wang J.Y."/>
            <person name="Gao Z.S."/>
        </authorList>
    </citation>
    <scope>NUCLEOTIDE SEQUENCE [LARGE SCALE GENOMIC DNA]</scope>
    <source>
        <tissue evidence="2">Leaves</tissue>
    </source>
</reference>
<dbReference type="Proteomes" id="UP000516437">
    <property type="component" value="Chromosome 5"/>
</dbReference>
<dbReference type="GO" id="GO:0004523">
    <property type="term" value="F:RNA-DNA hybrid ribonuclease activity"/>
    <property type="evidence" value="ECO:0007669"/>
    <property type="project" value="InterPro"/>
</dbReference>